<organism evidence="5 6">
    <name type="scientific">Micavibrio aeruginosavorus (strain ARL-13)</name>
    <dbReference type="NCBI Taxonomy" id="856793"/>
    <lineage>
        <taxon>Bacteria</taxon>
        <taxon>Pseudomonadati</taxon>
        <taxon>Bdellovibrionota</taxon>
        <taxon>Bdellovibrionia</taxon>
        <taxon>Bdellovibrionales</taxon>
        <taxon>Pseudobdellovibrionaceae</taxon>
        <taxon>Micavibrio</taxon>
    </lineage>
</organism>
<evidence type="ECO:0000256" key="3">
    <source>
        <dbReference type="SAM" id="SignalP"/>
    </source>
</evidence>
<name>G2KMM4_MICAA</name>
<proteinExistence type="predicted"/>
<dbReference type="HOGENOM" id="CLU_1119162_0_0_5"/>
<evidence type="ECO:0000259" key="4">
    <source>
        <dbReference type="Pfam" id="PF13505"/>
    </source>
</evidence>
<dbReference type="STRING" id="856793.MICA_2415"/>
<evidence type="ECO:0000313" key="6">
    <source>
        <dbReference type="Proteomes" id="UP000009286"/>
    </source>
</evidence>
<feature type="domain" description="Outer membrane protein beta-barrel" evidence="4">
    <location>
        <begin position="97"/>
        <end position="223"/>
    </location>
</feature>
<dbReference type="eggNOG" id="COG3637">
    <property type="taxonomic scope" value="Bacteria"/>
</dbReference>
<dbReference type="AlphaFoldDB" id="G2KMM4"/>
<accession>G2KMM4</accession>
<keyword evidence="6" id="KW-1185">Reference proteome</keyword>
<feature type="signal peptide" evidence="3">
    <location>
        <begin position="1"/>
        <end position="26"/>
    </location>
</feature>
<protein>
    <recommendedName>
        <fullName evidence="4">Outer membrane protein beta-barrel domain-containing protein</fullName>
    </recommendedName>
</protein>
<evidence type="ECO:0000256" key="2">
    <source>
        <dbReference type="SAM" id="MobiDB-lite"/>
    </source>
</evidence>
<keyword evidence="1 3" id="KW-0732">Signal</keyword>
<dbReference type="KEGG" id="mai:MICA_2415"/>
<dbReference type="Gene3D" id="2.40.160.20">
    <property type="match status" value="1"/>
</dbReference>
<gene>
    <name evidence="5" type="ordered locus">MICA_2415</name>
</gene>
<dbReference type="SUPFAM" id="SSF56925">
    <property type="entry name" value="OMPA-like"/>
    <property type="match status" value="1"/>
</dbReference>
<dbReference type="OrthoDB" id="9815357at2"/>
<feature type="region of interest" description="Disordered" evidence="2">
    <location>
        <begin position="56"/>
        <end position="85"/>
    </location>
</feature>
<feature type="chain" id="PRO_5003432639" description="Outer membrane protein beta-barrel domain-containing protein" evidence="3">
    <location>
        <begin position="27"/>
        <end position="248"/>
    </location>
</feature>
<dbReference type="InterPro" id="IPR011250">
    <property type="entry name" value="OMP/PagP_B-barrel"/>
</dbReference>
<reference evidence="5 6" key="1">
    <citation type="journal article" date="2011" name="BMC Genomics">
        <title>Genomic insights into an obligate epibiotic bacterial predator: Micavibrio aeruginosavorus ARL-13.</title>
        <authorList>
            <person name="Wang Z."/>
            <person name="Kadouri D."/>
            <person name="Wu M."/>
        </authorList>
    </citation>
    <scope>NUCLEOTIDE SEQUENCE [LARGE SCALE GENOMIC DNA]</scope>
    <source>
        <strain evidence="5 6">ARL-13</strain>
    </source>
</reference>
<evidence type="ECO:0000256" key="1">
    <source>
        <dbReference type="ARBA" id="ARBA00022729"/>
    </source>
</evidence>
<dbReference type="Pfam" id="PF13505">
    <property type="entry name" value="OMP_b-brl"/>
    <property type="match status" value="1"/>
</dbReference>
<dbReference type="Proteomes" id="UP000009286">
    <property type="component" value="Chromosome"/>
</dbReference>
<evidence type="ECO:0000313" key="5">
    <source>
        <dbReference type="EMBL" id="AEP10717.1"/>
    </source>
</evidence>
<dbReference type="InterPro" id="IPR027385">
    <property type="entry name" value="Beta-barrel_OMP"/>
</dbReference>
<dbReference type="EMBL" id="CP002382">
    <property type="protein sequence ID" value="AEP10717.1"/>
    <property type="molecule type" value="Genomic_DNA"/>
</dbReference>
<dbReference type="RefSeq" id="WP_014103940.1">
    <property type="nucleotide sequence ID" value="NC_016026.1"/>
</dbReference>
<sequence>MNKHTAIILTFMTMATVLGNVAPARAMTENGIPFADFKGLSTSVASFHRWIDNPMNKTPPTYADHSRDIPTDNAEQNADDDSHPFAESIGLQLGTWSVTGEHTTRSASFAASSGGGDVQTQMGLVQLSYDFNLGPDSRAKPYVSAGAGVATHEIWKGGINTNGLDVDDRVVTPAWQVGGGMNYRLTDQLWFNGDYRFTGTPSLRDDGYNLGGNDHQMRMGVTYEMSADRIVARTPGAADRAPPPPFAE</sequence>